<proteinExistence type="inferred from homology"/>
<organism evidence="8 9">
    <name type="scientific">candidate division TA06 bacterium</name>
    <dbReference type="NCBI Taxonomy" id="2250710"/>
    <lineage>
        <taxon>Bacteria</taxon>
        <taxon>Bacteria division TA06</taxon>
    </lineage>
</organism>
<comment type="similarity">
    <text evidence="2">Belongs to the CPA3 antiporters (TC 2.A.63) subunit C family.</text>
</comment>
<keyword evidence="3" id="KW-1003">Cell membrane</keyword>
<evidence type="ECO:0000256" key="5">
    <source>
        <dbReference type="ARBA" id="ARBA00022989"/>
    </source>
</evidence>
<evidence type="ECO:0000256" key="3">
    <source>
        <dbReference type="ARBA" id="ARBA00022475"/>
    </source>
</evidence>
<protein>
    <submittedName>
        <fullName evidence="8">Cation:proton antiporter</fullName>
    </submittedName>
</protein>
<feature type="transmembrane region" description="Helical" evidence="7">
    <location>
        <begin position="6"/>
        <end position="26"/>
    </location>
</feature>
<evidence type="ECO:0000256" key="1">
    <source>
        <dbReference type="ARBA" id="ARBA00004651"/>
    </source>
</evidence>
<evidence type="ECO:0000256" key="2">
    <source>
        <dbReference type="ARBA" id="ARBA00010388"/>
    </source>
</evidence>
<dbReference type="InterPro" id="IPR050601">
    <property type="entry name" value="CPA3_antiporter_subunitC"/>
</dbReference>
<evidence type="ECO:0000256" key="6">
    <source>
        <dbReference type="ARBA" id="ARBA00023136"/>
    </source>
</evidence>
<dbReference type="AlphaFoldDB" id="A0A660SEJ7"/>
<gene>
    <name evidence="8" type="ORF">DRP43_04670</name>
</gene>
<dbReference type="EMBL" id="QNBD01000210">
    <property type="protein sequence ID" value="RKX69199.1"/>
    <property type="molecule type" value="Genomic_DNA"/>
</dbReference>
<keyword evidence="5 7" id="KW-1133">Transmembrane helix</keyword>
<keyword evidence="6 7" id="KW-0472">Membrane</keyword>
<dbReference type="PANTHER" id="PTHR34583:SF2">
    <property type="entry name" value="ANTIPORTER SUBUNIT MNHC2-RELATED"/>
    <property type="match status" value="1"/>
</dbReference>
<comment type="subcellular location">
    <subcellularLocation>
        <location evidence="1">Cell membrane</location>
        <topology evidence="1">Multi-pass membrane protein</topology>
    </subcellularLocation>
</comment>
<reference evidence="8 9" key="1">
    <citation type="submission" date="2018-06" db="EMBL/GenBank/DDBJ databases">
        <title>Extensive metabolic versatility and redundancy in microbially diverse, dynamic hydrothermal sediments.</title>
        <authorList>
            <person name="Dombrowski N."/>
            <person name="Teske A."/>
            <person name="Baker B.J."/>
        </authorList>
    </citation>
    <scope>NUCLEOTIDE SEQUENCE [LARGE SCALE GENOMIC DNA]</scope>
    <source>
        <strain evidence="8">B10_G13</strain>
    </source>
</reference>
<feature type="transmembrane region" description="Helical" evidence="7">
    <location>
        <begin position="33"/>
        <end position="54"/>
    </location>
</feature>
<dbReference type="Pfam" id="PF00420">
    <property type="entry name" value="Oxidored_q2"/>
    <property type="match status" value="1"/>
</dbReference>
<evidence type="ECO:0000256" key="7">
    <source>
        <dbReference type="SAM" id="Phobius"/>
    </source>
</evidence>
<accession>A0A660SEJ7</accession>
<dbReference type="Proteomes" id="UP000271125">
    <property type="component" value="Unassembled WGS sequence"/>
</dbReference>
<evidence type="ECO:0000313" key="8">
    <source>
        <dbReference type="EMBL" id="RKX69199.1"/>
    </source>
</evidence>
<evidence type="ECO:0000313" key="9">
    <source>
        <dbReference type="Proteomes" id="UP000271125"/>
    </source>
</evidence>
<comment type="caution">
    <text evidence="8">The sequence shown here is derived from an EMBL/GenBank/DDBJ whole genome shotgun (WGS) entry which is preliminary data.</text>
</comment>
<name>A0A660SEJ7_UNCT6</name>
<dbReference type="GO" id="GO:0005886">
    <property type="term" value="C:plasma membrane"/>
    <property type="evidence" value="ECO:0007669"/>
    <property type="project" value="UniProtKB-SubCell"/>
</dbReference>
<dbReference type="InterPro" id="IPR039428">
    <property type="entry name" value="NUOK/Mnh_C1-like"/>
</dbReference>
<dbReference type="Gene3D" id="1.10.287.3510">
    <property type="match status" value="1"/>
</dbReference>
<sequence length="119" mass="13067">MDFLSNNIYYIGAFGLVFIGLFIILVKHNLIKVIIGISILETGVNLFLIAVGYISKGTAPIFSRPGLNAKNMVDPVPQALVLTAIVIGVAVLALALSLAIRLYKHYGTLDLRKIKEQRW</sequence>
<keyword evidence="4 7" id="KW-0812">Transmembrane</keyword>
<evidence type="ECO:0000256" key="4">
    <source>
        <dbReference type="ARBA" id="ARBA00022692"/>
    </source>
</evidence>
<dbReference type="PANTHER" id="PTHR34583">
    <property type="entry name" value="ANTIPORTER SUBUNIT MNHC2-RELATED"/>
    <property type="match status" value="1"/>
</dbReference>
<feature type="transmembrane region" description="Helical" evidence="7">
    <location>
        <begin position="79"/>
        <end position="103"/>
    </location>
</feature>